<accession>A0ABY9AQL9</accession>
<dbReference type="GeneID" id="79789576"/>
<evidence type="ECO:0000313" key="2">
    <source>
        <dbReference type="Proteomes" id="UP001242732"/>
    </source>
</evidence>
<gene>
    <name evidence="1" type="ORF">QRO08_01215</name>
</gene>
<protein>
    <submittedName>
        <fullName evidence="1">Uncharacterized protein</fullName>
    </submittedName>
</protein>
<dbReference type="Proteomes" id="UP001242732">
    <property type="component" value="Chromosome"/>
</dbReference>
<evidence type="ECO:0000313" key="1">
    <source>
        <dbReference type="EMBL" id="WIY49230.1"/>
    </source>
</evidence>
<dbReference type="RefSeq" id="WP_017438392.1">
    <property type="nucleotide sequence ID" value="NZ_CP023687.1"/>
</dbReference>
<reference evidence="1 2" key="1">
    <citation type="submission" date="2023-06" db="EMBL/GenBank/DDBJ databases">
        <authorList>
            <person name="Ham H."/>
            <person name="Park D.S."/>
        </authorList>
    </citation>
    <scope>NUCLEOTIDE SEQUENCE [LARGE SCALE GENOMIC DNA]</scope>
    <source>
        <strain evidence="1 2">KACC 17005</strain>
    </source>
</reference>
<dbReference type="EMBL" id="CP127363">
    <property type="protein sequence ID" value="WIY49230.1"/>
    <property type="molecule type" value="Genomic_DNA"/>
</dbReference>
<name>A0ABY9AQL9_PARCI</name>
<sequence length="154" mass="16454">MATSSKVSKALVFVATGAVGAVVLFFALAWATFDVSDVRRGSLTYRIAAPASLKSVELVGECRAATARWKGRDGEGAPFSVVSYGSSLPSEDILDFYRATFTKQRCQPDLTINASESRNLLAMACNHPDFVSVKVVVGATGACKDVDVEFIESY</sequence>
<proteinExistence type="predicted"/>
<keyword evidence="2" id="KW-1185">Reference proteome</keyword>
<organism evidence="1 2">
    <name type="scientific">Paracidovorax citrulli</name>
    <name type="common">Acidovorax citrulli</name>
    <dbReference type="NCBI Taxonomy" id="80869"/>
    <lineage>
        <taxon>Bacteria</taxon>
        <taxon>Pseudomonadati</taxon>
        <taxon>Pseudomonadota</taxon>
        <taxon>Betaproteobacteria</taxon>
        <taxon>Burkholderiales</taxon>
        <taxon>Comamonadaceae</taxon>
        <taxon>Paracidovorax</taxon>
    </lineage>
</organism>